<protein>
    <recommendedName>
        <fullName evidence="1">DUF6950 domain-containing protein</fullName>
    </recommendedName>
</protein>
<dbReference type="InterPro" id="IPR053802">
    <property type="entry name" value="DUF6950"/>
</dbReference>
<proteinExistence type="predicted"/>
<sequence length="162" mass="16869">MTTLLSRAEIAQAAVDRFNLKPFAWGERDCAQLAKFALMRAGHPNPLKGGKPYRGELGAVRALAFAVQAFGLPKNADLAAVLDAMGLPRIAPAEALPGDIVGLHGPAPFGVALSIAVGNNKALGFAPDPEADGLPRCYVGEMLVEVDGVVAAATAWRVNPCR</sequence>
<dbReference type="Pfam" id="PF22262">
    <property type="entry name" value="DUF6950"/>
    <property type="match status" value="1"/>
</dbReference>
<feature type="domain" description="DUF6950" evidence="1">
    <location>
        <begin position="12"/>
        <end position="123"/>
    </location>
</feature>
<dbReference type="Proteomes" id="UP000269323">
    <property type="component" value="Segment"/>
</dbReference>
<accession>A0A386KR15</accession>
<evidence type="ECO:0000313" key="3">
    <source>
        <dbReference type="Proteomes" id="UP000269323"/>
    </source>
</evidence>
<organism evidence="2 3">
    <name type="scientific">Caulobacter phage Kronos</name>
    <dbReference type="NCBI Taxonomy" id="2340873"/>
    <lineage>
        <taxon>Viruses</taxon>
        <taxon>Duplodnaviria</taxon>
        <taxon>Heunggongvirae</taxon>
        <taxon>Uroviricota</taxon>
        <taxon>Caudoviricetes</taxon>
        <taxon>Caudoviricetes incertae sedis</taxon>
        <taxon>Kronosvirus</taxon>
        <taxon>Kronosvirus pelion</taxon>
    </lineage>
</organism>
<evidence type="ECO:0000313" key="2">
    <source>
        <dbReference type="EMBL" id="AYD87670.1"/>
    </source>
</evidence>
<dbReference type="EMBL" id="MH884648">
    <property type="protein sequence ID" value="AYD87670.1"/>
    <property type="molecule type" value="Genomic_DNA"/>
</dbReference>
<keyword evidence="3" id="KW-1185">Reference proteome</keyword>
<reference evidence="2 3" key="1">
    <citation type="submission" date="2018-08" db="EMBL/GenBank/DDBJ databases">
        <title>The isolation and characterization of a novel rhizosphere caulophage that is similar to lambdoid phages.</title>
        <authorList>
            <person name="Berrios L."/>
            <person name="Ely B."/>
        </authorList>
    </citation>
    <scope>NUCLEOTIDE SEQUENCE [LARGE SCALE GENOMIC DNA]</scope>
</reference>
<name>A0A386KR15_9CAUD</name>
<evidence type="ECO:0000259" key="1">
    <source>
        <dbReference type="Pfam" id="PF22262"/>
    </source>
</evidence>